<organism evidence="2 3">
    <name type="scientific">Terribacillus saccharophilus</name>
    <dbReference type="NCBI Taxonomy" id="361277"/>
    <lineage>
        <taxon>Bacteria</taxon>
        <taxon>Bacillati</taxon>
        <taxon>Bacillota</taxon>
        <taxon>Bacilli</taxon>
        <taxon>Bacillales</taxon>
        <taxon>Bacillaceae</taxon>
        <taxon>Terribacillus</taxon>
    </lineage>
</organism>
<comment type="caution">
    <text evidence="2">The sequence shown here is derived from an EMBL/GenBank/DDBJ whole genome shotgun (WGS) entry which is preliminary data.</text>
</comment>
<dbReference type="InterPro" id="IPR054347">
    <property type="entry name" value="TOTE_primase"/>
</dbReference>
<proteinExistence type="predicted"/>
<reference evidence="2 3" key="1">
    <citation type="submission" date="2017-07" db="EMBL/GenBank/DDBJ databases">
        <title>Isolation and whole genome analysis of endospore-forming bacteria from heroin.</title>
        <authorList>
            <person name="Kalinowski J."/>
            <person name="Ahrens B."/>
            <person name="Al-Dilaimi A."/>
            <person name="Winkler A."/>
            <person name="Wibberg D."/>
            <person name="Schleenbecker U."/>
            <person name="Ruckert C."/>
            <person name="Wolfel R."/>
            <person name="Grass G."/>
        </authorList>
    </citation>
    <scope>NUCLEOTIDE SEQUENCE [LARGE SCALE GENOMIC DNA]</scope>
    <source>
        <strain evidence="2 3">7517-1</strain>
    </source>
</reference>
<protein>
    <recommendedName>
        <fullName evidence="1">TOTE conflict system primase domain-containing protein</fullName>
    </recommendedName>
</protein>
<dbReference type="EMBL" id="NPBJ01000044">
    <property type="protein sequence ID" value="PAD98128.1"/>
    <property type="molecule type" value="Genomic_DNA"/>
</dbReference>
<evidence type="ECO:0000259" key="1">
    <source>
        <dbReference type="Pfam" id="PF22548"/>
    </source>
</evidence>
<evidence type="ECO:0000313" key="2">
    <source>
        <dbReference type="EMBL" id="PAD98128.1"/>
    </source>
</evidence>
<gene>
    <name evidence="2" type="ORF">CHH48_18965</name>
</gene>
<dbReference type="RefSeq" id="WP_095220817.1">
    <property type="nucleotide sequence ID" value="NZ_NPBJ01000044.1"/>
</dbReference>
<dbReference type="Pfam" id="PF22548">
    <property type="entry name" value="AEP-TOTE"/>
    <property type="match status" value="1"/>
</dbReference>
<evidence type="ECO:0000313" key="3">
    <source>
        <dbReference type="Proteomes" id="UP000216852"/>
    </source>
</evidence>
<accession>A0ABX4GTC8</accession>
<keyword evidence="3" id="KW-1185">Reference proteome</keyword>
<dbReference type="Proteomes" id="UP000216852">
    <property type="component" value="Unassembled WGS sequence"/>
</dbReference>
<dbReference type="SUPFAM" id="SSF56747">
    <property type="entry name" value="Prim-pol domain"/>
    <property type="match status" value="1"/>
</dbReference>
<feature type="domain" description="TOTE conflict system primase" evidence="1">
    <location>
        <begin position="26"/>
        <end position="191"/>
    </location>
</feature>
<sequence length="501" mass="57969">MRELPNALAEKLMDLYVLNVNKHLRQRKPSPTSPKTYREYQRPINLSDMKDHIKGKTTIGVFGGNVVTKFITFDIDVSDDKLTSEDNHLRAKQLTYHLIHTLIEDFNIQPAHIFPSFSGKKGYHVDIFFSESIEKTFTKRLYDLVLERMGADPKQIELRPTSLGVKVPLGIHKETGLKAFYCDHTLEQLPDESILEAQPLDVTSWIDWFNDTYPEETKAEIFKVSHTEAVDIENVIMDIYTDQKTVSEQKKDLMDVLNLGQLKYKGTRHVTTLRLAIFYKTLGYEKEEAFMSISNIIGNTFEKSRELISDKTTLDFAIKEVSRLVKITYEKDYDFKEYTTTAEVTRSEMLQILKIKKLPLQKLLFSFLLHSKLHAQDDGTFYMTYKTLERMGNDSNRLRLAEKIRKLQSMGLIEIVSHNEIDRVRSLQENRPICKPNVYKVLIEKSTKKEPCLLVGAKGSVSSLFYTVVAELIDPEVCKGIVGRDTYYKRDYHKAYTVSNK</sequence>
<name>A0ABX4GTC8_9BACI</name>